<keyword evidence="3" id="KW-1185">Reference proteome</keyword>
<accession>A0A423W7P4</accession>
<sequence>MPVQKALLVKYCCESIVSRGRKARPKPTHTSYRMAQEPTTWSQAAVPGPGIAGWLDVFRLECTAFPKPKGGKMFVRLSTAGSGDLNSDTTSKDSFETC</sequence>
<dbReference type="AlphaFoldDB" id="A0A423W7P4"/>
<feature type="region of interest" description="Disordered" evidence="1">
    <location>
        <begin position="78"/>
        <end position="98"/>
    </location>
</feature>
<dbReference type="Proteomes" id="UP000284375">
    <property type="component" value="Unassembled WGS sequence"/>
</dbReference>
<name>A0A423W7P4_CYTCH</name>
<proteinExistence type="predicted"/>
<dbReference type="EMBL" id="LJZO01000011">
    <property type="protein sequence ID" value="ROV99304.1"/>
    <property type="molecule type" value="Genomic_DNA"/>
</dbReference>
<feature type="compositionally biased region" description="Polar residues" evidence="1">
    <location>
        <begin position="79"/>
        <end position="89"/>
    </location>
</feature>
<gene>
    <name evidence="2" type="ORF">VSDG_03909</name>
</gene>
<evidence type="ECO:0000256" key="1">
    <source>
        <dbReference type="SAM" id="MobiDB-lite"/>
    </source>
</evidence>
<protein>
    <submittedName>
        <fullName evidence="2">Uncharacterized protein</fullName>
    </submittedName>
</protein>
<evidence type="ECO:0000313" key="3">
    <source>
        <dbReference type="Proteomes" id="UP000284375"/>
    </source>
</evidence>
<reference evidence="2 3" key="1">
    <citation type="submission" date="2015-09" db="EMBL/GenBank/DDBJ databases">
        <title>Host preference determinants of Valsa canker pathogens revealed by comparative genomics.</title>
        <authorList>
            <person name="Yin Z."/>
            <person name="Huang L."/>
        </authorList>
    </citation>
    <scope>NUCLEOTIDE SEQUENCE [LARGE SCALE GENOMIC DNA]</scope>
    <source>
        <strain evidence="2 3">YSFL</strain>
    </source>
</reference>
<evidence type="ECO:0000313" key="2">
    <source>
        <dbReference type="EMBL" id="ROV99304.1"/>
    </source>
</evidence>
<organism evidence="2 3">
    <name type="scientific">Cytospora chrysosperma</name>
    <name type="common">Cytospora canker fungus</name>
    <name type="synonym">Sphaeria chrysosperma</name>
    <dbReference type="NCBI Taxonomy" id="252740"/>
    <lineage>
        <taxon>Eukaryota</taxon>
        <taxon>Fungi</taxon>
        <taxon>Dikarya</taxon>
        <taxon>Ascomycota</taxon>
        <taxon>Pezizomycotina</taxon>
        <taxon>Sordariomycetes</taxon>
        <taxon>Sordariomycetidae</taxon>
        <taxon>Diaporthales</taxon>
        <taxon>Cytosporaceae</taxon>
        <taxon>Cytospora</taxon>
    </lineage>
</organism>
<comment type="caution">
    <text evidence="2">The sequence shown here is derived from an EMBL/GenBank/DDBJ whole genome shotgun (WGS) entry which is preliminary data.</text>
</comment>